<dbReference type="AlphaFoldDB" id="A0A9P0GG40"/>
<organism evidence="1 2">
    <name type="scientific">Psylliodes chrysocephalus</name>
    <dbReference type="NCBI Taxonomy" id="3402493"/>
    <lineage>
        <taxon>Eukaryota</taxon>
        <taxon>Metazoa</taxon>
        <taxon>Ecdysozoa</taxon>
        <taxon>Arthropoda</taxon>
        <taxon>Hexapoda</taxon>
        <taxon>Insecta</taxon>
        <taxon>Pterygota</taxon>
        <taxon>Neoptera</taxon>
        <taxon>Endopterygota</taxon>
        <taxon>Coleoptera</taxon>
        <taxon>Polyphaga</taxon>
        <taxon>Cucujiformia</taxon>
        <taxon>Chrysomeloidea</taxon>
        <taxon>Chrysomelidae</taxon>
        <taxon>Galerucinae</taxon>
        <taxon>Alticini</taxon>
        <taxon>Psylliodes</taxon>
    </lineage>
</organism>
<dbReference type="Proteomes" id="UP001153636">
    <property type="component" value="Chromosome 8"/>
</dbReference>
<reference evidence="1" key="1">
    <citation type="submission" date="2022-01" db="EMBL/GenBank/DDBJ databases">
        <authorList>
            <person name="King R."/>
        </authorList>
    </citation>
    <scope>NUCLEOTIDE SEQUENCE</scope>
</reference>
<dbReference type="EMBL" id="OV651820">
    <property type="protein sequence ID" value="CAH1114665.1"/>
    <property type="molecule type" value="Genomic_DNA"/>
</dbReference>
<keyword evidence="2" id="KW-1185">Reference proteome</keyword>
<protein>
    <recommendedName>
        <fullName evidence="3">ATP-dependent DNA helicase</fullName>
    </recommendedName>
</protein>
<accession>A0A9P0GG40</accession>
<sequence>MGDGQFPTNDEIKLIDNFKSTGDLVEDVYGTCFANYANWEQEVLHRAILTPLNATSALYNDTVHQRISENKVAYTSIDTVKDQVGEVDFSNEYLRSRNPADLPSHKLKCSYEIYV</sequence>
<evidence type="ECO:0000313" key="1">
    <source>
        <dbReference type="EMBL" id="CAH1114665.1"/>
    </source>
</evidence>
<evidence type="ECO:0000313" key="2">
    <source>
        <dbReference type="Proteomes" id="UP001153636"/>
    </source>
</evidence>
<evidence type="ECO:0008006" key="3">
    <source>
        <dbReference type="Google" id="ProtNLM"/>
    </source>
</evidence>
<proteinExistence type="predicted"/>
<name>A0A9P0GG40_9CUCU</name>
<gene>
    <name evidence="1" type="ORF">PSYICH_LOCUS14376</name>
</gene>